<dbReference type="GO" id="GO:0039660">
    <property type="term" value="F:structural constituent of virion"/>
    <property type="evidence" value="ECO:0007669"/>
    <property type="project" value="UniProtKB-KW"/>
</dbReference>
<protein>
    <recommendedName>
        <fullName evidence="2">Matrix protein</fullName>
    </recommendedName>
</protein>
<evidence type="ECO:0000256" key="4">
    <source>
        <dbReference type="ARBA" id="ARBA00023311"/>
    </source>
</evidence>
<evidence type="ECO:0000256" key="1">
    <source>
        <dbReference type="ARBA" id="ARBA00004328"/>
    </source>
</evidence>
<organism evidence="7 8">
    <name type="scientific">Wufeng Niviventer fulvescens morbillivirus 1</name>
    <dbReference type="NCBI Taxonomy" id="2877505"/>
    <lineage>
        <taxon>Viruses</taxon>
        <taxon>Riboviria</taxon>
        <taxon>Orthornavirae</taxon>
        <taxon>Negarnaviricota</taxon>
        <taxon>Haploviricotina</taxon>
        <taxon>Monjiviricetes</taxon>
        <taxon>Mononegavirales</taxon>
        <taxon>Paramyxoviridae</taxon>
        <taxon>Orthoparamyxovirinae</taxon>
        <taxon>Paramorbillivirus</taxon>
        <taxon>Paramorbillivirus niviventris</taxon>
    </lineage>
</organism>
<comment type="subcellular location">
    <subcellularLocation>
        <location evidence="1">Virion</location>
    </subcellularLocation>
</comment>
<evidence type="ECO:0000313" key="8">
    <source>
        <dbReference type="Proteomes" id="UP001250885"/>
    </source>
</evidence>
<evidence type="ECO:0000256" key="3">
    <source>
        <dbReference type="ARBA" id="ARBA00022844"/>
    </source>
</evidence>
<proteinExistence type="predicted"/>
<dbReference type="Proteomes" id="UP001250885">
    <property type="component" value="Segment"/>
</dbReference>
<sequence length="333" mass="36767">MAKIWPLSRESWDQKGALTPIITDTAADGRLIPKVRVIEPGLGDRKSAGLRYLLLHGVIEDVTEFGIGRTFGALPLGIGKSTADPVELLKECLGLKITVRRTAGANEKIVYYNQVPLTLLTPWAPVLTKGGIFNANEVCNNVECIPLDIPQQFRPVYLTITELSDAGCYCIPRPILDFRAENALALNLLFELEVDGDLDGLGLRRSLPGEPSSIVTFMIHLGLFKRRKNKIYSPEYCKRKLDRMGLVFGLGGVGGVSIHVRLTGKMSKTMAAQLGLRKVLCYPLMLVNNHLNRLLWRNQCSIKSVSAVFQPSAPKEFKLYNDIIIDNVGGVII</sequence>
<dbReference type="GO" id="GO:0019031">
    <property type="term" value="C:viral envelope"/>
    <property type="evidence" value="ECO:0007669"/>
    <property type="project" value="UniProtKB-KW"/>
</dbReference>
<evidence type="ECO:0000313" key="7">
    <source>
        <dbReference type="EMBL" id="UBB42348.1"/>
    </source>
</evidence>
<dbReference type="EMBL" id="MZ328285">
    <property type="protein sequence ID" value="UBB42348.1"/>
    <property type="molecule type" value="Viral_cRNA"/>
</dbReference>
<evidence type="ECO:0000256" key="2">
    <source>
        <dbReference type="ARBA" id="ARBA00017678"/>
    </source>
</evidence>
<dbReference type="Pfam" id="PF00661">
    <property type="entry name" value="Matrix_Paramyxo_N"/>
    <property type="match status" value="1"/>
</dbReference>
<feature type="domain" description="Matrix protein N-terminal" evidence="5">
    <location>
        <begin position="7"/>
        <end position="165"/>
    </location>
</feature>
<reference evidence="7" key="1">
    <citation type="submission" date="2021-05" db="EMBL/GenBank/DDBJ databases">
        <title>Comparation of mammalian active virome structures and with host-virus interactions in sympatric communities.</title>
        <authorList>
            <person name="Tan Z."/>
            <person name="Nie F.-Y."/>
            <person name="Zhang Y.-Z."/>
        </authorList>
    </citation>
    <scope>NUCLEOTIDE SEQUENCE</scope>
    <source>
        <strain evidence="7">WFS_zhenmao</strain>
    </source>
</reference>
<name>A0AAE8XRW4_9MONO</name>
<dbReference type="Gene3D" id="2.70.20.50">
    <property type="entry name" value="Viral matrix protein, N-terminal domain"/>
    <property type="match status" value="1"/>
</dbReference>
<dbReference type="InterPro" id="IPR042540">
    <property type="entry name" value="Matrix_N"/>
</dbReference>
<accession>A0AAE8XRW4</accession>
<dbReference type="GO" id="GO:0019068">
    <property type="term" value="P:virion assembly"/>
    <property type="evidence" value="ECO:0007669"/>
    <property type="project" value="InterPro"/>
</dbReference>
<evidence type="ECO:0000259" key="5">
    <source>
        <dbReference type="Pfam" id="PF00661"/>
    </source>
</evidence>
<feature type="domain" description="Matrix protein C-terminal Paramyxoviridae" evidence="6">
    <location>
        <begin position="169"/>
        <end position="327"/>
    </location>
</feature>
<dbReference type="InterPro" id="IPR042539">
    <property type="entry name" value="Matrix_C"/>
</dbReference>
<dbReference type="Pfam" id="PF23765">
    <property type="entry name" value="Matrix_Paramyxo_C"/>
    <property type="match status" value="1"/>
</dbReference>
<dbReference type="Gene3D" id="2.70.20.60">
    <property type="entry name" value="Viral matrix protein, C-terminal domain"/>
    <property type="match status" value="1"/>
</dbReference>
<evidence type="ECO:0000259" key="6">
    <source>
        <dbReference type="Pfam" id="PF23765"/>
    </source>
</evidence>
<dbReference type="InterPro" id="IPR000982">
    <property type="entry name" value="Matrix_Paramyxo_N"/>
</dbReference>
<keyword evidence="4" id="KW-0468">Viral matrix protein</keyword>
<dbReference type="InterPro" id="IPR055413">
    <property type="entry name" value="Matrix_Paramyxo_C"/>
</dbReference>
<keyword evidence="3" id="KW-0946">Virion</keyword>
<keyword evidence="8" id="KW-1185">Reference proteome</keyword>